<dbReference type="Gene3D" id="1.10.472.10">
    <property type="entry name" value="Cyclin-like"/>
    <property type="match status" value="2"/>
</dbReference>
<dbReference type="InterPro" id="IPR004367">
    <property type="entry name" value="Cyclin_C-dom"/>
</dbReference>
<evidence type="ECO:0000256" key="2">
    <source>
        <dbReference type="RuleBase" id="RU000383"/>
    </source>
</evidence>
<dbReference type="SMART" id="SM00385">
    <property type="entry name" value="CYCLIN"/>
    <property type="match status" value="2"/>
</dbReference>
<reference evidence="6 7" key="1">
    <citation type="submission" date="2020-02" db="EMBL/GenBank/DDBJ databases">
        <title>Draft genome sequence of Haematococcus lacustris strain NIES-144.</title>
        <authorList>
            <person name="Morimoto D."/>
            <person name="Nakagawa S."/>
            <person name="Yoshida T."/>
            <person name="Sawayama S."/>
        </authorList>
    </citation>
    <scope>NUCLEOTIDE SEQUENCE [LARGE SCALE GENOMIC DNA]</scope>
    <source>
        <strain evidence="6 7">NIES-144</strain>
    </source>
</reference>
<dbReference type="PANTHER" id="PTHR10026">
    <property type="entry name" value="CYCLIN"/>
    <property type="match status" value="1"/>
</dbReference>
<gene>
    <name evidence="6" type="ORF">HaLaN_12930</name>
</gene>
<dbReference type="GO" id="GO:0006357">
    <property type="term" value="P:regulation of transcription by RNA polymerase II"/>
    <property type="evidence" value="ECO:0007669"/>
    <property type="project" value="InterPro"/>
</dbReference>
<dbReference type="CDD" id="cd20533">
    <property type="entry name" value="CYCLIN_CCNL_rpt2"/>
    <property type="match status" value="1"/>
</dbReference>
<name>A0A699ZL42_HAELA</name>
<evidence type="ECO:0000313" key="7">
    <source>
        <dbReference type="Proteomes" id="UP000485058"/>
    </source>
</evidence>
<dbReference type="AlphaFoldDB" id="A0A699ZL42"/>
<keyword evidence="7" id="KW-1185">Reference proteome</keyword>
<dbReference type="FunFam" id="1.10.472.10:FF:000031">
    <property type="entry name" value="cyclin-L1-1-like isoform X1"/>
    <property type="match status" value="1"/>
</dbReference>
<dbReference type="SMART" id="SM01332">
    <property type="entry name" value="Cyclin_C"/>
    <property type="match status" value="1"/>
</dbReference>
<protein>
    <submittedName>
        <fullName evidence="6">Uncharacterized protein</fullName>
    </submittedName>
</protein>
<feature type="compositionally biased region" description="Basic and acidic residues" evidence="3">
    <location>
        <begin position="439"/>
        <end position="480"/>
    </location>
</feature>
<keyword evidence="1 2" id="KW-0195">Cyclin</keyword>
<feature type="compositionally biased region" description="Polar residues" evidence="3">
    <location>
        <begin position="264"/>
        <end position="273"/>
    </location>
</feature>
<organism evidence="6 7">
    <name type="scientific">Haematococcus lacustris</name>
    <name type="common">Green alga</name>
    <name type="synonym">Haematococcus pluvialis</name>
    <dbReference type="NCBI Taxonomy" id="44745"/>
    <lineage>
        <taxon>Eukaryota</taxon>
        <taxon>Viridiplantae</taxon>
        <taxon>Chlorophyta</taxon>
        <taxon>core chlorophytes</taxon>
        <taxon>Chlorophyceae</taxon>
        <taxon>CS clade</taxon>
        <taxon>Chlamydomonadales</taxon>
        <taxon>Haematococcaceae</taxon>
        <taxon>Haematococcus</taxon>
    </lineage>
</organism>
<dbReference type="Pfam" id="PF00134">
    <property type="entry name" value="Cyclin_N"/>
    <property type="match status" value="1"/>
</dbReference>
<dbReference type="InterPro" id="IPR036915">
    <property type="entry name" value="Cyclin-like_sf"/>
</dbReference>
<dbReference type="InterPro" id="IPR006671">
    <property type="entry name" value="Cyclin_N"/>
</dbReference>
<dbReference type="GO" id="GO:0016538">
    <property type="term" value="F:cyclin-dependent protein serine/threonine kinase regulator activity"/>
    <property type="evidence" value="ECO:0007669"/>
    <property type="project" value="InterPro"/>
</dbReference>
<feature type="compositionally biased region" description="Basic and acidic residues" evidence="3">
    <location>
        <begin position="640"/>
        <end position="706"/>
    </location>
</feature>
<proteinExistence type="inferred from homology"/>
<dbReference type="InterPro" id="IPR013763">
    <property type="entry name" value="Cyclin-like_dom"/>
</dbReference>
<dbReference type="SUPFAM" id="SSF47954">
    <property type="entry name" value="Cyclin-like"/>
    <property type="match status" value="2"/>
</dbReference>
<sequence length="801" mass="89718">MLCSGDSLFFVTDEELQNTPSRKDGIDSSTESALRLFGAQLVQQAGILLRCPQAVMATGQVLLQRFYCKRSLKDYKIEKLAAAATYLATKLEEVTNEVNIRHVMQVFDRMLQRRDGVKPEKLRVLEPGTKEYLAAKESVIRYERELLRVFGFIVHCDHPHKLLISFVKVLDGDQELIQRAWNIVNDSLRTSLCVRFRSEVIASAAIFLAARQLQVCLPETFHWWEVFSVKTDQLVEAVRVLHELYQHTPLQTLTCKPEIPSKPAHSQLSSPDRSQQLAAQLPSAQPKQQAGPLQTTPASTVGTPGEQQLATPEPQGASEAANTNAKDDDALALPPHLVHSTTSPGAAHPPDTKREAREEDQERERERDRGLERERGSARGSDRERDRYRDKFRESDKERDKDRHRDSKRRCKSRERREGGSRYGRPSRSPHGAKRSRSASREGEGEPGHSRLEGSSRDVDGRGSREGRRGHKDRGLEWWRRAAPSGQRQGHQAGALRCGVMARPRSTLATTRLDAGGASEAANTNAKDDDALALPPHLVHSTTSPGAAHPPDTKREAREEDQERERERDRGLERERGSARGSDRERDRYRDKFRESDKERDKDRHRDSKRRCKSRERREGGSRYGRPSRSPHGAKRSRSASREGEGEPGHSRLEGSSRDVDGRGSREGRRGHKDRGVEHSESSRGERGERSRTSGREREREWRLSEASRNGDPPARSLSGGGVLPRAGSDRDIRLEHSADRCANGVTPEMMAVGDNQRVGEAGGFEGAEDIQELSEGEYASEEPEDVIAILGGGDPEPDAL</sequence>
<comment type="similarity">
    <text evidence="2">Belongs to the cyclin family.</text>
</comment>
<feature type="compositionally biased region" description="Polar residues" evidence="3">
    <location>
        <begin position="291"/>
        <end position="310"/>
    </location>
</feature>
<dbReference type="EMBL" id="BLLF01001006">
    <property type="protein sequence ID" value="GFH16502.1"/>
    <property type="molecule type" value="Genomic_DNA"/>
</dbReference>
<feature type="compositionally biased region" description="Acidic residues" evidence="3">
    <location>
        <begin position="776"/>
        <end position="786"/>
    </location>
</feature>
<evidence type="ECO:0000313" key="6">
    <source>
        <dbReference type="EMBL" id="GFH16502.1"/>
    </source>
</evidence>
<dbReference type="InterPro" id="IPR043198">
    <property type="entry name" value="Cyclin/Ssn8"/>
</dbReference>
<feature type="compositionally biased region" description="Basic and acidic residues" evidence="3">
    <location>
        <begin position="728"/>
        <end position="740"/>
    </location>
</feature>
<evidence type="ECO:0000259" key="5">
    <source>
        <dbReference type="SMART" id="SM01332"/>
    </source>
</evidence>
<accession>A0A699ZL42</accession>
<dbReference type="Proteomes" id="UP000485058">
    <property type="component" value="Unassembled WGS sequence"/>
</dbReference>
<feature type="domain" description="Cyclin C-terminal" evidence="5">
    <location>
        <begin position="157"/>
        <end position="272"/>
    </location>
</feature>
<dbReference type="Pfam" id="PF02984">
    <property type="entry name" value="Cyclin_C"/>
    <property type="match status" value="1"/>
</dbReference>
<feature type="domain" description="Cyclin-like" evidence="4">
    <location>
        <begin position="40"/>
        <end position="148"/>
    </location>
</feature>
<feature type="domain" description="Cyclin-like" evidence="4">
    <location>
        <begin position="161"/>
        <end position="243"/>
    </location>
</feature>
<feature type="region of interest" description="Disordered" evidence="3">
    <location>
        <begin position="776"/>
        <end position="801"/>
    </location>
</feature>
<comment type="caution">
    <text evidence="6">The sequence shown here is derived from an EMBL/GenBank/DDBJ whole genome shotgun (WGS) entry which is preliminary data.</text>
</comment>
<feature type="region of interest" description="Disordered" evidence="3">
    <location>
        <begin position="255"/>
        <end position="740"/>
    </location>
</feature>
<feature type="compositionally biased region" description="Basic and acidic residues" evidence="3">
    <location>
        <begin position="350"/>
        <end position="405"/>
    </location>
</feature>
<evidence type="ECO:0000259" key="4">
    <source>
        <dbReference type="SMART" id="SM00385"/>
    </source>
</evidence>
<feature type="compositionally biased region" description="Low complexity" evidence="3">
    <location>
        <begin position="274"/>
        <end position="290"/>
    </location>
</feature>
<evidence type="ECO:0000256" key="3">
    <source>
        <dbReference type="SAM" id="MobiDB-lite"/>
    </source>
</evidence>
<evidence type="ECO:0000256" key="1">
    <source>
        <dbReference type="ARBA" id="ARBA00023127"/>
    </source>
</evidence>
<feature type="compositionally biased region" description="Basic and acidic residues" evidence="3">
    <location>
        <begin position="551"/>
        <end position="606"/>
    </location>
</feature>